<reference evidence="4 5" key="1">
    <citation type="submission" date="2020-06" db="EMBL/GenBank/DDBJ databases">
        <title>Acidovorax antarctica sp. nov., isolated from Corinth ice sheet soil, Antarctic Fields Peninsula.</title>
        <authorList>
            <person name="Xu Q."/>
            <person name="Peng F."/>
        </authorList>
    </citation>
    <scope>NUCLEOTIDE SEQUENCE [LARGE SCALE GENOMIC DNA]</scope>
    <source>
        <strain evidence="4 5">16-35-5</strain>
    </source>
</reference>
<accession>A0A6N1X2F9</accession>
<feature type="domain" description="Urease accessory protein UreH-like transmembrane" evidence="3">
    <location>
        <begin position="8"/>
        <end position="217"/>
    </location>
</feature>
<dbReference type="RefSeq" id="WP_175504405.1">
    <property type="nucleotide sequence ID" value="NZ_CP054840.1"/>
</dbReference>
<protein>
    <submittedName>
        <fullName evidence="4">Sulfite exporter TauE/SafE family protein</fullName>
    </submittedName>
</protein>
<keyword evidence="2" id="KW-0732">Signal</keyword>
<evidence type="ECO:0000259" key="3">
    <source>
        <dbReference type="Pfam" id="PF13386"/>
    </source>
</evidence>
<feature type="transmembrane region" description="Helical" evidence="1">
    <location>
        <begin position="206"/>
        <end position="224"/>
    </location>
</feature>
<feature type="chain" id="PRO_5026778777" evidence="2">
    <location>
        <begin position="23"/>
        <end position="236"/>
    </location>
</feature>
<sequence>MLLSLIWTAAVMGLMGGPHCLAMCAAPCAVVTSAGATGGSVVQVHGRRSRLWLRGTLFHAGRVAGYASLGALAAVAVEGLAWLNMRTTAMQPVWTFMHLGIMLWGILMMVQARQPAWIEGAGRALWRRVQPVVAAPGGSFASGFVWALMPCGLLYSALLVAALSGGALAGALSMAAFALGSGLWLLAAPWLWGRLRGRLNGLRAHWGSRAAGLLLFGVAAWALWMDLVYKPSLWCR</sequence>
<dbReference type="PANTHER" id="PTHR42208:SF1">
    <property type="entry name" value="HEAVY METAL TRANSPORTER"/>
    <property type="match status" value="1"/>
</dbReference>
<dbReference type="Pfam" id="PF13386">
    <property type="entry name" value="DsbD_2"/>
    <property type="match status" value="1"/>
</dbReference>
<evidence type="ECO:0000313" key="4">
    <source>
        <dbReference type="EMBL" id="QKV53599.1"/>
    </source>
</evidence>
<feature type="signal peptide" evidence="2">
    <location>
        <begin position="1"/>
        <end position="22"/>
    </location>
</feature>
<name>A0A6N1X2F9_9BURK</name>
<keyword evidence="1" id="KW-0472">Membrane</keyword>
<gene>
    <name evidence="4" type="ORF">HUK68_12250</name>
</gene>
<dbReference type="PANTHER" id="PTHR42208">
    <property type="entry name" value="HEAVY METAL TRANSPORTER-RELATED"/>
    <property type="match status" value="1"/>
</dbReference>
<dbReference type="KEGG" id="aant:HUK68_12250"/>
<keyword evidence="5" id="KW-1185">Reference proteome</keyword>
<feature type="transmembrane region" description="Helical" evidence="1">
    <location>
        <begin position="63"/>
        <end position="83"/>
    </location>
</feature>
<organism evidence="4 5">
    <name type="scientific">Comamonas antarctica</name>
    <dbReference type="NCBI Taxonomy" id="2743470"/>
    <lineage>
        <taxon>Bacteria</taxon>
        <taxon>Pseudomonadati</taxon>
        <taxon>Pseudomonadota</taxon>
        <taxon>Betaproteobacteria</taxon>
        <taxon>Burkholderiales</taxon>
        <taxon>Comamonadaceae</taxon>
        <taxon>Comamonas</taxon>
    </lineage>
</organism>
<feature type="transmembrane region" description="Helical" evidence="1">
    <location>
        <begin position="131"/>
        <end position="149"/>
    </location>
</feature>
<proteinExistence type="predicted"/>
<dbReference type="EMBL" id="CP054840">
    <property type="protein sequence ID" value="QKV53599.1"/>
    <property type="molecule type" value="Genomic_DNA"/>
</dbReference>
<evidence type="ECO:0000256" key="2">
    <source>
        <dbReference type="SAM" id="SignalP"/>
    </source>
</evidence>
<evidence type="ECO:0000313" key="5">
    <source>
        <dbReference type="Proteomes" id="UP000509579"/>
    </source>
</evidence>
<feature type="transmembrane region" description="Helical" evidence="1">
    <location>
        <begin position="89"/>
        <end position="110"/>
    </location>
</feature>
<feature type="transmembrane region" description="Helical" evidence="1">
    <location>
        <begin position="155"/>
        <end position="186"/>
    </location>
</feature>
<evidence type="ECO:0000256" key="1">
    <source>
        <dbReference type="SAM" id="Phobius"/>
    </source>
</evidence>
<keyword evidence="1" id="KW-1133">Transmembrane helix</keyword>
<feature type="transmembrane region" description="Helical" evidence="1">
    <location>
        <begin position="20"/>
        <end position="42"/>
    </location>
</feature>
<dbReference type="Proteomes" id="UP000509579">
    <property type="component" value="Chromosome"/>
</dbReference>
<dbReference type="AlphaFoldDB" id="A0A6N1X2F9"/>
<keyword evidence="1" id="KW-0812">Transmembrane</keyword>
<dbReference type="InterPro" id="IPR039447">
    <property type="entry name" value="UreH-like_TM_dom"/>
</dbReference>